<name>A0A151RTQ4_CAJCA</name>
<evidence type="ECO:0000313" key="2">
    <source>
        <dbReference type="Proteomes" id="UP000075243"/>
    </source>
</evidence>
<dbReference type="EMBL" id="KQ483576">
    <property type="protein sequence ID" value="KYP45893.1"/>
    <property type="molecule type" value="Genomic_DNA"/>
</dbReference>
<protein>
    <submittedName>
        <fullName evidence="1">Uncharacterized protein</fullName>
    </submittedName>
</protein>
<sequence length="87" mass="10043">MSWPFPVKMSNTTLRVRDSNSTSCMCSTSFASFGDDTTTRFCCPMRKRKMSSNSFARSVRLRWLRSSPTRSQFLFLKLLVEEGKGRD</sequence>
<reference evidence="1" key="1">
    <citation type="journal article" date="2012" name="Nat. Biotechnol.">
        <title>Draft genome sequence of pigeonpea (Cajanus cajan), an orphan legume crop of resource-poor farmers.</title>
        <authorList>
            <person name="Varshney R.K."/>
            <person name="Chen W."/>
            <person name="Li Y."/>
            <person name="Bharti A.K."/>
            <person name="Saxena R.K."/>
            <person name="Schlueter J.A."/>
            <person name="Donoghue M.T."/>
            <person name="Azam S."/>
            <person name="Fan G."/>
            <person name="Whaley A.M."/>
            <person name="Farmer A.D."/>
            <person name="Sheridan J."/>
            <person name="Iwata A."/>
            <person name="Tuteja R."/>
            <person name="Penmetsa R.V."/>
            <person name="Wu W."/>
            <person name="Upadhyaya H.D."/>
            <person name="Yang S.P."/>
            <person name="Shah T."/>
            <person name="Saxena K.B."/>
            <person name="Michael T."/>
            <person name="McCombie W.R."/>
            <person name="Yang B."/>
            <person name="Zhang G."/>
            <person name="Yang H."/>
            <person name="Wang J."/>
            <person name="Spillane C."/>
            <person name="Cook D.R."/>
            <person name="May G.D."/>
            <person name="Xu X."/>
            <person name="Jackson S.A."/>
        </authorList>
    </citation>
    <scope>NUCLEOTIDE SEQUENCE [LARGE SCALE GENOMIC DNA]</scope>
</reference>
<evidence type="ECO:0000313" key="1">
    <source>
        <dbReference type="EMBL" id="KYP45893.1"/>
    </source>
</evidence>
<gene>
    <name evidence="1" type="ORF">KK1_032571</name>
</gene>
<proteinExistence type="predicted"/>
<dbReference type="Gramene" id="C.cajan_28496.t">
    <property type="protein sequence ID" value="C.cajan_28496.t.cds1"/>
    <property type="gene ID" value="C.cajan_28496"/>
</dbReference>
<dbReference type="AlphaFoldDB" id="A0A151RTQ4"/>
<keyword evidence="2" id="KW-1185">Reference proteome</keyword>
<organism evidence="1 2">
    <name type="scientific">Cajanus cajan</name>
    <name type="common">Pigeon pea</name>
    <name type="synonym">Cajanus indicus</name>
    <dbReference type="NCBI Taxonomy" id="3821"/>
    <lineage>
        <taxon>Eukaryota</taxon>
        <taxon>Viridiplantae</taxon>
        <taxon>Streptophyta</taxon>
        <taxon>Embryophyta</taxon>
        <taxon>Tracheophyta</taxon>
        <taxon>Spermatophyta</taxon>
        <taxon>Magnoliopsida</taxon>
        <taxon>eudicotyledons</taxon>
        <taxon>Gunneridae</taxon>
        <taxon>Pentapetalae</taxon>
        <taxon>rosids</taxon>
        <taxon>fabids</taxon>
        <taxon>Fabales</taxon>
        <taxon>Fabaceae</taxon>
        <taxon>Papilionoideae</taxon>
        <taxon>50 kb inversion clade</taxon>
        <taxon>NPAAA clade</taxon>
        <taxon>indigoferoid/millettioid clade</taxon>
        <taxon>Phaseoleae</taxon>
        <taxon>Cajanus</taxon>
    </lineage>
</organism>
<dbReference type="Proteomes" id="UP000075243">
    <property type="component" value="Unassembled WGS sequence"/>
</dbReference>
<accession>A0A151RTQ4</accession>